<dbReference type="SMART" id="SM00028">
    <property type="entry name" value="TPR"/>
    <property type="match status" value="6"/>
</dbReference>
<dbReference type="Gene3D" id="1.10.260.100">
    <property type="match status" value="1"/>
</dbReference>
<evidence type="ECO:0000313" key="8">
    <source>
        <dbReference type="EMBL" id="KIL00444.1"/>
    </source>
</evidence>
<keyword evidence="2" id="KW-0963">Cytoplasm</keyword>
<dbReference type="InterPro" id="IPR019734">
    <property type="entry name" value="TPR_rpt"/>
</dbReference>
<dbReference type="GO" id="GO:0005737">
    <property type="term" value="C:cytoplasm"/>
    <property type="evidence" value="ECO:0007669"/>
    <property type="project" value="UniProtKB-SubCell"/>
</dbReference>
<dbReference type="InParanoid" id="A0A0D0DXW2"/>
<evidence type="ECO:0000256" key="6">
    <source>
        <dbReference type="SAM" id="MobiDB-lite"/>
    </source>
</evidence>
<dbReference type="Pfam" id="PF13432">
    <property type="entry name" value="TPR_16"/>
    <property type="match status" value="1"/>
</dbReference>
<dbReference type="SUPFAM" id="SSF48452">
    <property type="entry name" value="TPR-like"/>
    <property type="match status" value="2"/>
</dbReference>
<name>A0A0D0DXW2_9AGAM</name>
<comment type="subcellular location">
    <subcellularLocation>
        <location evidence="1">Cytoplasm</location>
    </subcellularLocation>
</comment>
<keyword evidence="3" id="KW-0677">Repeat</keyword>
<dbReference type="Proteomes" id="UP000054538">
    <property type="component" value="Unassembled WGS sequence"/>
</dbReference>
<dbReference type="Gene3D" id="1.25.40.10">
    <property type="entry name" value="Tetratricopeptide repeat domain"/>
    <property type="match status" value="2"/>
</dbReference>
<protein>
    <recommendedName>
        <fullName evidence="7">STI1 domain-containing protein</fullName>
    </recommendedName>
</protein>
<feature type="repeat" description="TPR" evidence="5">
    <location>
        <begin position="219"/>
        <end position="252"/>
    </location>
</feature>
<keyword evidence="9" id="KW-1185">Reference proteome</keyword>
<dbReference type="OrthoDB" id="2423701at2759"/>
<feature type="region of interest" description="Disordered" evidence="6">
    <location>
        <begin position="15"/>
        <end position="85"/>
    </location>
</feature>
<evidence type="ECO:0000256" key="1">
    <source>
        <dbReference type="ARBA" id="ARBA00004496"/>
    </source>
</evidence>
<dbReference type="Pfam" id="PF13424">
    <property type="entry name" value="TPR_12"/>
    <property type="match status" value="1"/>
</dbReference>
<evidence type="ECO:0000256" key="5">
    <source>
        <dbReference type="PROSITE-ProRule" id="PRU00339"/>
    </source>
</evidence>
<dbReference type="STRING" id="930991.A0A0D0DXW2"/>
<dbReference type="FunFam" id="1.25.40.10:FF:000010">
    <property type="entry name" value="Stress-induced phosphoprotein 1"/>
    <property type="match status" value="1"/>
</dbReference>
<dbReference type="SMART" id="SM00727">
    <property type="entry name" value="STI1"/>
    <property type="match status" value="1"/>
</dbReference>
<dbReference type="FunFam" id="1.10.260.100:FF:000002">
    <property type="entry name" value="Stress-induced-phosphoprotein 1 (Hsp70/Hsp90-organizing)"/>
    <property type="match status" value="1"/>
</dbReference>
<dbReference type="AlphaFoldDB" id="A0A0D0DXW2"/>
<feature type="compositionally biased region" description="Acidic residues" evidence="6">
    <location>
        <begin position="66"/>
        <end position="76"/>
    </location>
</feature>
<gene>
    <name evidence="8" type="ORF">PAXRUDRAFT_29781</name>
</gene>
<feature type="repeat" description="TPR" evidence="5">
    <location>
        <begin position="159"/>
        <end position="192"/>
    </location>
</feature>
<keyword evidence="4 5" id="KW-0802">TPR repeat</keyword>
<dbReference type="InterPro" id="IPR011990">
    <property type="entry name" value="TPR-like_helical_dom_sf"/>
</dbReference>
<evidence type="ECO:0000256" key="3">
    <source>
        <dbReference type="ARBA" id="ARBA00022737"/>
    </source>
</evidence>
<dbReference type="EMBL" id="KN824833">
    <property type="protein sequence ID" value="KIL00444.1"/>
    <property type="molecule type" value="Genomic_DNA"/>
</dbReference>
<feature type="repeat" description="TPR" evidence="5">
    <location>
        <begin position="118"/>
        <end position="151"/>
    </location>
</feature>
<dbReference type="PANTHER" id="PTHR22904">
    <property type="entry name" value="TPR REPEAT CONTAINING PROTEIN"/>
    <property type="match status" value="1"/>
</dbReference>
<dbReference type="Pfam" id="PF13181">
    <property type="entry name" value="TPR_8"/>
    <property type="match status" value="1"/>
</dbReference>
<dbReference type="GO" id="GO:0051879">
    <property type="term" value="F:Hsp90 protein binding"/>
    <property type="evidence" value="ECO:0007669"/>
    <property type="project" value="TreeGrafter"/>
</dbReference>
<evidence type="ECO:0000259" key="7">
    <source>
        <dbReference type="SMART" id="SM00727"/>
    </source>
</evidence>
<dbReference type="InterPro" id="IPR006636">
    <property type="entry name" value="STI1_HS-bd"/>
</dbReference>
<dbReference type="InterPro" id="IPR041243">
    <property type="entry name" value="STI1/HOP_DP"/>
</dbReference>
<reference evidence="8 9" key="1">
    <citation type="submission" date="2014-04" db="EMBL/GenBank/DDBJ databases">
        <authorList>
            <consortium name="DOE Joint Genome Institute"/>
            <person name="Kuo A."/>
            <person name="Kohler A."/>
            <person name="Jargeat P."/>
            <person name="Nagy L.G."/>
            <person name="Floudas D."/>
            <person name="Copeland A."/>
            <person name="Barry K.W."/>
            <person name="Cichocki N."/>
            <person name="Veneault-Fourrey C."/>
            <person name="LaButti K."/>
            <person name="Lindquist E.A."/>
            <person name="Lipzen A."/>
            <person name="Lundell T."/>
            <person name="Morin E."/>
            <person name="Murat C."/>
            <person name="Sun H."/>
            <person name="Tunlid A."/>
            <person name="Henrissat B."/>
            <person name="Grigoriev I.V."/>
            <person name="Hibbett D.S."/>
            <person name="Martin F."/>
            <person name="Nordberg H.P."/>
            <person name="Cantor M.N."/>
            <person name="Hua S.X."/>
        </authorList>
    </citation>
    <scope>NUCLEOTIDE SEQUENCE [LARGE SCALE GENOMIC DNA]</scope>
    <source>
        <strain evidence="8 9">Ve08.2h10</strain>
    </source>
</reference>
<dbReference type="Pfam" id="PF17830">
    <property type="entry name" value="STI1-HOP_DP"/>
    <property type="match status" value="1"/>
</dbReference>
<feature type="compositionally biased region" description="Pro residues" evidence="6">
    <location>
        <begin position="53"/>
        <end position="64"/>
    </location>
</feature>
<feature type="compositionally biased region" description="Low complexity" evidence="6">
    <location>
        <begin position="43"/>
        <end position="52"/>
    </location>
</feature>
<dbReference type="PANTHER" id="PTHR22904:SF523">
    <property type="entry name" value="STRESS-INDUCED-PHOSPHOPROTEIN 1"/>
    <property type="match status" value="1"/>
</dbReference>
<proteinExistence type="predicted"/>
<sequence>MIDVFGVAMGIDIQSFSREEGSDDLPPGFQQASAPPSPPRAVPTPSSSNPSSKPSPAPPAPQPEPQDVEMSEEDAEEAKAKASALAAKAKGSEHYKQRQFDDAAASFSQAWDLWPKDVTFLTNLGAVYFEQGEYDKCIETCEKAVEEGRGLRVDYKLLAKALGRVGSAYTQKGDLASAKRYFQKSLSEHRDASILSKLQATEKALAEADRQAYIDPAKSAAAREEGNVAFKNGDFASAVKHYTESIKRDPSDARGYNNRAAAYMKLMALADALKDANEAIKVDPAFVKAYIRKATILHTMREYSKALEALQAATSADTANAHAGEIQSQEMKIQQALFAQRAGETEEQTLERAMKDPEIAAIMSDPVMQQILQQAQGNPGALQDHMKNPGIRDKVIKLINAGIIKTR</sequence>
<dbReference type="FunCoup" id="A0A0D0DXW2">
    <property type="interactions" value="542"/>
</dbReference>
<feature type="domain" description="STI1" evidence="7">
    <location>
        <begin position="356"/>
        <end position="395"/>
    </location>
</feature>
<dbReference type="HOGENOM" id="CLU_000134_46_1_1"/>
<evidence type="ECO:0000256" key="2">
    <source>
        <dbReference type="ARBA" id="ARBA00022490"/>
    </source>
</evidence>
<evidence type="ECO:0000313" key="9">
    <source>
        <dbReference type="Proteomes" id="UP000054538"/>
    </source>
</evidence>
<dbReference type="PROSITE" id="PS50005">
    <property type="entry name" value="TPR"/>
    <property type="match status" value="3"/>
</dbReference>
<evidence type="ECO:0000256" key="4">
    <source>
        <dbReference type="ARBA" id="ARBA00022803"/>
    </source>
</evidence>
<accession>A0A0D0DXW2</accession>
<organism evidence="8 9">
    <name type="scientific">Paxillus rubicundulus Ve08.2h10</name>
    <dbReference type="NCBI Taxonomy" id="930991"/>
    <lineage>
        <taxon>Eukaryota</taxon>
        <taxon>Fungi</taxon>
        <taxon>Dikarya</taxon>
        <taxon>Basidiomycota</taxon>
        <taxon>Agaricomycotina</taxon>
        <taxon>Agaricomycetes</taxon>
        <taxon>Agaricomycetidae</taxon>
        <taxon>Boletales</taxon>
        <taxon>Paxilineae</taxon>
        <taxon>Paxillaceae</taxon>
        <taxon>Paxillus</taxon>
    </lineage>
</organism>
<reference evidence="9" key="2">
    <citation type="submission" date="2015-01" db="EMBL/GenBank/DDBJ databases">
        <title>Evolutionary Origins and Diversification of the Mycorrhizal Mutualists.</title>
        <authorList>
            <consortium name="DOE Joint Genome Institute"/>
            <consortium name="Mycorrhizal Genomics Consortium"/>
            <person name="Kohler A."/>
            <person name="Kuo A."/>
            <person name="Nagy L.G."/>
            <person name="Floudas D."/>
            <person name="Copeland A."/>
            <person name="Barry K.W."/>
            <person name="Cichocki N."/>
            <person name="Veneault-Fourrey C."/>
            <person name="LaButti K."/>
            <person name="Lindquist E.A."/>
            <person name="Lipzen A."/>
            <person name="Lundell T."/>
            <person name="Morin E."/>
            <person name="Murat C."/>
            <person name="Riley R."/>
            <person name="Ohm R."/>
            <person name="Sun H."/>
            <person name="Tunlid A."/>
            <person name="Henrissat B."/>
            <person name="Grigoriev I.V."/>
            <person name="Hibbett D.S."/>
            <person name="Martin F."/>
        </authorList>
    </citation>
    <scope>NUCLEOTIDE SEQUENCE [LARGE SCALE GENOMIC DNA]</scope>
    <source>
        <strain evidence="9">Ve08.2h10</strain>
    </source>
</reference>